<dbReference type="AlphaFoldDB" id="A0A1G4K6Z7"/>
<evidence type="ECO:0000313" key="2">
    <source>
        <dbReference type="Proteomes" id="UP000189911"/>
    </source>
</evidence>
<accession>A0A1G4K6Z7</accession>
<organism evidence="1 2">
    <name type="scientific">Lachancea nothofagi CBS 11611</name>
    <dbReference type="NCBI Taxonomy" id="1266666"/>
    <lineage>
        <taxon>Eukaryota</taxon>
        <taxon>Fungi</taxon>
        <taxon>Dikarya</taxon>
        <taxon>Ascomycota</taxon>
        <taxon>Saccharomycotina</taxon>
        <taxon>Saccharomycetes</taxon>
        <taxon>Saccharomycetales</taxon>
        <taxon>Saccharomycetaceae</taxon>
        <taxon>Lachancea</taxon>
    </lineage>
</organism>
<dbReference type="OrthoDB" id="4036114at2759"/>
<reference evidence="2" key="1">
    <citation type="submission" date="2016-03" db="EMBL/GenBank/DDBJ databases">
        <authorList>
            <person name="Devillers Hugo."/>
        </authorList>
    </citation>
    <scope>NUCLEOTIDE SEQUENCE [LARGE SCALE GENOMIC DNA]</scope>
</reference>
<dbReference type="EMBL" id="LT598452">
    <property type="protein sequence ID" value="SCU99667.1"/>
    <property type="molecule type" value="Genomic_DNA"/>
</dbReference>
<proteinExistence type="predicted"/>
<evidence type="ECO:0000313" key="1">
    <source>
        <dbReference type="EMBL" id="SCU99667.1"/>
    </source>
</evidence>
<keyword evidence="2" id="KW-1185">Reference proteome</keyword>
<gene>
    <name evidence="1" type="ORF">LANO_0F03092G</name>
</gene>
<dbReference type="Proteomes" id="UP000189911">
    <property type="component" value="Chromosome F"/>
</dbReference>
<name>A0A1G4K6Z7_9SACH</name>
<sequence length="983" mass="110157">MISHASNSRLEVVVEDPAFIDCLSDIDDADCVYLIKENEIIVFNTRSATTISRSRVNLENTVAVCLSKYGSPRSKYLVALKSTGEVLMFRLPDLCLLNKKRLKYNKPISNETFTFFDSKYERLHICVGNQEMLYVDSWALLSPQSGVQGHIFYQTASEIKKCACLSLRDGVYLISKKDVIDNRLKLEMVDFEITASQNQTKTREGYGSIEKIVTELAGSTSDKLLGFFVFNKPRLAVVVTSRTLFVAVRNRYTKYDNRGLKKMYALSSEDKISINVDCHFGNNYLKLAMFDNRGNIYSTGFGLWCEDKNIMWRRIQLKKFPGKISDLCFCKILSKTSYVLNSLQLGCIVLESEKQKVLYHMPCNQLTYLDAIVTNELGSDDISSLVACGGVATDLGFVECISKVLSKETLKIIEIDEHYEDQGIQDFWLTANEIETTDIFTQSKDAPCHISCEKVRLSCEHALCALQLTETNDMFLYLDTNFLLHFVKNGTDEKMATPLPGLSRSEMVSLAASKNTDHRGVPQIIVIAEGNKLHVSVNGVITIAIVANGSNIRNVCLKQLSTTTDPIIVMSDDSGLVSILSYSLLEKNICILKRVQFEDDVPAQLCDIRSTFEEQCLVFVYNRLKVRILDVLSGFYHAWPYDYSVKLIKPRGTNKFVVLTVDDILITVQLSRVLASEWKRRKTDMHNQIITHVLELENPRYVVLTSQTIDNVCRLAIFDTEALQIMSEYTLPSAGTVRKLLKLRSPYKHEIVVSFSGKSPNSDCLLIMSVLQSKLVHNFTHRVEKASCALAQMGNQITHAGAKILTFELQKETDKWTVAVIGQPFLGTGPLSMTCSMSYDNMLVVLDATVGLCVYDLSLKKRVHRTSTNGLSSDHFYDNAAVLCVSRTPGCSMADYKSLFSPVKRSGTQLSLLNLQRSVLSIWEINVAATKSRSSVDDAIISIREHSTMQLPSSRPITKLKQISSSLCVVCARGGISILNIAK</sequence>
<protein>
    <submittedName>
        <fullName evidence="1">LANO_0F03092g1_1</fullName>
    </submittedName>
</protein>